<evidence type="ECO:0000256" key="5">
    <source>
        <dbReference type="ARBA" id="ARBA00023136"/>
    </source>
</evidence>
<feature type="domain" description="TonB-dependent receptor plug" evidence="7">
    <location>
        <begin position="121"/>
        <end position="218"/>
    </location>
</feature>
<dbReference type="InterPro" id="IPR037066">
    <property type="entry name" value="Plug_dom_sf"/>
</dbReference>
<dbReference type="PANTHER" id="PTHR30069:SF29">
    <property type="entry name" value="HEMOGLOBIN AND HEMOGLOBIN-HAPTOGLOBIN-BINDING PROTEIN 1-RELATED"/>
    <property type="match status" value="1"/>
</dbReference>
<evidence type="ECO:0000313" key="8">
    <source>
        <dbReference type="EMBL" id="SVA85603.1"/>
    </source>
</evidence>
<keyword evidence="5" id="KW-0472">Membrane</keyword>
<dbReference type="PROSITE" id="PS52016">
    <property type="entry name" value="TONB_DEPENDENT_REC_3"/>
    <property type="match status" value="1"/>
</dbReference>
<dbReference type="GO" id="GO:0030246">
    <property type="term" value="F:carbohydrate binding"/>
    <property type="evidence" value="ECO:0007669"/>
    <property type="project" value="InterPro"/>
</dbReference>
<dbReference type="Pfam" id="PF13715">
    <property type="entry name" value="CarbopepD_reg_2"/>
    <property type="match status" value="1"/>
</dbReference>
<keyword evidence="3" id="KW-0812">Transmembrane</keyword>
<dbReference type="InterPro" id="IPR036942">
    <property type="entry name" value="Beta-barrel_TonB_sf"/>
</dbReference>
<dbReference type="Pfam" id="PF07715">
    <property type="entry name" value="Plug"/>
    <property type="match status" value="1"/>
</dbReference>
<dbReference type="AlphaFoldDB" id="A0A381ZA23"/>
<evidence type="ECO:0000256" key="6">
    <source>
        <dbReference type="ARBA" id="ARBA00023237"/>
    </source>
</evidence>
<evidence type="ECO:0000256" key="2">
    <source>
        <dbReference type="ARBA" id="ARBA00022448"/>
    </source>
</evidence>
<dbReference type="Gene3D" id="2.170.130.10">
    <property type="entry name" value="TonB-dependent receptor, plug domain"/>
    <property type="match status" value="1"/>
</dbReference>
<dbReference type="EMBL" id="UINC01020371">
    <property type="protein sequence ID" value="SVA85603.1"/>
    <property type="molecule type" value="Genomic_DNA"/>
</dbReference>
<proteinExistence type="predicted"/>
<organism evidence="8">
    <name type="scientific">marine metagenome</name>
    <dbReference type="NCBI Taxonomy" id="408172"/>
    <lineage>
        <taxon>unclassified sequences</taxon>
        <taxon>metagenomes</taxon>
        <taxon>ecological metagenomes</taxon>
    </lineage>
</organism>
<evidence type="ECO:0000256" key="4">
    <source>
        <dbReference type="ARBA" id="ARBA00022729"/>
    </source>
</evidence>
<evidence type="ECO:0000256" key="1">
    <source>
        <dbReference type="ARBA" id="ARBA00004571"/>
    </source>
</evidence>
<dbReference type="GO" id="GO:0015344">
    <property type="term" value="F:siderophore uptake transmembrane transporter activity"/>
    <property type="evidence" value="ECO:0007669"/>
    <property type="project" value="TreeGrafter"/>
</dbReference>
<dbReference type="Gene3D" id="2.60.40.1120">
    <property type="entry name" value="Carboxypeptidase-like, regulatory domain"/>
    <property type="match status" value="1"/>
</dbReference>
<reference evidence="8" key="1">
    <citation type="submission" date="2018-05" db="EMBL/GenBank/DDBJ databases">
        <authorList>
            <person name="Lanie J.A."/>
            <person name="Ng W.-L."/>
            <person name="Kazmierczak K.M."/>
            <person name="Andrzejewski T.M."/>
            <person name="Davidsen T.M."/>
            <person name="Wayne K.J."/>
            <person name="Tettelin H."/>
            <person name="Glass J.I."/>
            <person name="Rusch D."/>
            <person name="Podicherti R."/>
            <person name="Tsui H.-C.T."/>
            <person name="Winkler M.E."/>
        </authorList>
    </citation>
    <scope>NUCLEOTIDE SEQUENCE</scope>
</reference>
<comment type="subcellular location">
    <subcellularLocation>
        <location evidence="1">Cell outer membrane</location>
        <topology evidence="1">Multi-pass membrane protein</topology>
    </subcellularLocation>
</comment>
<dbReference type="InterPro" id="IPR012910">
    <property type="entry name" value="Plug_dom"/>
</dbReference>
<feature type="non-terminal residue" evidence="8">
    <location>
        <position position="593"/>
    </location>
</feature>
<dbReference type="PANTHER" id="PTHR30069">
    <property type="entry name" value="TONB-DEPENDENT OUTER MEMBRANE RECEPTOR"/>
    <property type="match status" value="1"/>
</dbReference>
<protein>
    <recommendedName>
        <fullName evidence="7">TonB-dependent receptor plug domain-containing protein</fullName>
    </recommendedName>
</protein>
<dbReference type="SUPFAM" id="SSF49452">
    <property type="entry name" value="Starch-binding domain-like"/>
    <property type="match status" value="1"/>
</dbReference>
<dbReference type="InterPro" id="IPR013784">
    <property type="entry name" value="Carb-bd-like_fold"/>
</dbReference>
<dbReference type="SUPFAM" id="SSF56935">
    <property type="entry name" value="Porins"/>
    <property type="match status" value="1"/>
</dbReference>
<evidence type="ECO:0000256" key="3">
    <source>
        <dbReference type="ARBA" id="ARBA00022692"/>
    </source>
</evidence>
<name>A0A381ZA23_9ZZZZ</name>
<evidence type="ECO:0000259" key="7">
    <source>
        <dbReference type="Pfam" id="PF07715"/>
    </source>
</evidence>
<keyword evidence="6" id="KW-0998">Cell outer membrane</keyword>
<sequence>VLQKRSLFMVLFSVSCLFGAGGKIAGRITDKDTGEPLSGVNVIVEEVLLGAASDGNGEYVILNVQTGDYTLSASYIGYSKYVVKELRVNLGQTTSQDIQLAQEVIEGEEVVVVAERPLVRKDLTASQKITTSDEIKNMPVESFLGVLTTQAGVNQGAGGEIHIRGGRSNEVGYYIDGVSVSNPFFTNSLAVNVSNKALEEMKVVSGAFNAEYGNAMSGIVNLQIKEGGPDYHGSLSVNSGDYFSDATDIFLNIDDINYKANQIIDGSLNGPVPILSGMTFNVSGRYSDGKGYLYGRREHNPDDFADFRVSDYWVIELGGDNEYVPMNPSHKLNLLSKLTYRFTPKIKLSAQLLHDRRDWKSYTHAYKYNPDGTYNHYTQNYNYSLKLTQAFSRSYYEANVFNSTTDFKQYLYEDPTDERYVSTNWILGSPPSTTFVFGGTQMGHYSRESISQGGKLDFTSQITNKHEVKIGASARMDNLEEDNFTILYNGFEYPEPTVPPANESPSHNYYNKQALFASSYVQDKIEYPDMIVNVGVRYDFFDPDDDYIADLLNPEDERIPASKKSMVSPRLGVSFPITDEGILHFSYGHFYQL</sequence>
<accession>A0A381ZA23</accession>
<dbReference type="Gene3D" id="2.40.170.20">
    <property type="entry name" value="TonB-dependent receptor, beta-barrel domain"/>
    <property type="match status" value="1"/>
</dbReference>
<dbReference type="GO" id="GO:0044718">
    <property type="term" value="P:siderophore transmembrane transport"/>
    <property type="evidence" value="ECO:0007669"/>
    <property type="project" value="TreeGrafter"/>
</dbReference>
<keyword evidence="4" id="KW-0732">Signal</keyword>
<gene>
    <name evidence="8" type="ORF">METZ01_LOCUS138457</name>
</gene>
<keyword evidence="2" id="KW-0813">Transport</keyword>
<feature type="non-terminal residue" evidence="8">
    <location>
        <position position="1"/>
    </location>
</feature>
<dbReference type="InterPro" id="IPR039426">
    <property type="entry name" value="TonB-dep_rcpt-like"/>
</dbReference>
<dbReference type="GO" id="GO:0009279">
    <property type="term" value="C:cell outer membrane"/>
    <property type="evidence" value="ECO:0007669"/>
    <property type="project" value="UniProtKB-SubCell"/>
</dbReference>